<evidence type="ECO:0000256" key="1">
    <source>
        <dbReference type="SAM" id="MobiDB-lite"/>
    </source>
</evidence>
<evidence type="ECO:0008006" key="4">
    <source>
        <dbReference type="Google" id="ProtNLM"/>
    </source>
</evidence>
<organism evidence="2 3">
    <name type="scientific">Puccinia coronata f. sp. avenae</name>
    <dbReference type="NCBI Taxonomy" id="200324"/>
    <lineage>
        <taxon>Eukaryota</taxon>
        <taxon>Fungi</taxon>
        <taxon>Dikarya</taxon>
        <taxon>Basidiomycota</taxon>
        <taxon>Pucciniomycotina</taxon>
        <taxon>Pucciniomycetes</taxon>
        <taxon>Pucciniales</taxon>
        <taxon>Pucciniaceae</taxon>
        <taxon>Puccinia</taxon>
    </lineage>
</organism>
<dbReference type="EMBL" id="PGCI01000077">
    <property type="protein sequence ID" value="PLW42608.1"/>
    <property type="molecule type" value="Genomic_DNA"/>
</dbReference>
<feature type="region of interest" description="Disordered" evidence="1">
    <location>
        <begin position="89"/>
        <end position="138"/>
    </location>
</feature>
<evidence type="ECO:0000313" key="3">
    <source>
        <dbReference type="Proteomes" id="UP000235392"/>
    </source>
</evidence>
<gene>
    <name evidence="2" type="ORF">PCASD_05311</name>
</gene>
<dbReference type="Proteomes" id="UP000235392">
    <property type="component" value="Unassembled WGS sequence"/>
</dbReference>
<reference evidence="2 3" key="1">
    <citation type="submission" date="2017-11" db="EMBL/GenBank/DDBJ databases">
        <title>De novo assembly and phasing of dikaryotic genomes from two isolates of Puccinia coronata f. sp. avenae, the causal agent of oat crown rust.</title>
        <authorList>
            <person name="Miller M.E."/>
            <person name="Zhang Y."/>
            <person name="Omidvar V."/>
            <person name="Sperschneider J."/>
            <person name="Schwessinger B."/>
            <person name="Raley C."/>
            <person name="Palmer J.M."/>
            <person name="Garnica D."/>
            <person name="Upadhyaya N."/>
            <person name="Rathjen J."/>
            <person name="Taylor J.M."/>
            <person name="Park R.F."/>
            <person name="Dodds P.N."/>
            <person name="Hirsch C.D."/>
            <person name="Kianian S.F."/>
            <person name="Figueroa M."/>
        </authorList>
    </citation>
    <scope>NUCLEOTIDE SEQUENCE [LARGE SCALE GENOMIC DNA]</scope>
    <source>
        <strain evidence="2">12SD80</strain>
    </source>
</reference>
<accession>A0A2N5UXW9</accession>
<protein>
    <recommendedName>
        <fullName evidence="4">DUF659 domain-containing protein</fullName>
    </recommendedName>
</protein>
<comment type="caution">
    <text evidence="2">The sequence shown here is derived from an EMBL/GenBank/DDBJ whole genome shotgun (WGS) entry which is preliminary data.</text>
</comment>
<sequence length="138" mass="15782">MPLDFVQLKERHTGEYLARMVQFIVEKFGLTNRICGIVSDNASNNCTMIDKLERLNWKRFKGTTSASEFEESDGEDDAGDLIESFEKYKSDLDEEDQSDSQSAANNGELDEEDELTLANLEDIKKEEEEDTYTSEMCL</sequence>
<proteinExistence type="predicted"/>
<name>A0A2N5UXW9_9BASI</name>
<dbReference type="AlphaFoldDB" id="A0A2N5UXW9"/>
<evidence type="ECO:0000313" key="2">
    <source>
        <dbReference type="EMBL" id="PLW42608.1"/>
    </source>
</evidence>